<evidence type="ECO:0000313" key="7">
    <source>
        <dbReference type="EMBL" id="RYN76437.1"/>
    </source>
</evidence>
<dbReference type="EMBL" id="PDXD01000011">
    <property type="protein sequence ID" value="RYN76437.1"/>
    <property type="molecule type" value="Genomic_DNA"/>
</dbReference>
<evidence type="ECO:0000256" key="1">
    <source>
        <dbReference type="ARBA" id="ARBA00004245"/>
    </source>
</evidence>
<keyword evidence="4 5" id="KW-0206">Cytoskeleton</keyword>
<dbReference type="EMBL" id="KV441508">
    <property type="protein sequence ID" value="OAG13625.1"/>
    <property type="molecule type" value="Genomic_DNA"/>
</dbReference>
<name>A0A177D1T3_ALTAL</name>
<dbReference type="STRING" id="5599.A0A177D1T3"/>
<gene>
    <name evidence="7" type="ORF">AA0117_g5656</name>
    <name evidence="6" type="ORF">CC77DRAFT_950518</name>
</gene>
<dbReference type="Pfam" id="PF04699">
    <property type="entry name" value="P16-Arc"/>
    <property type="match status" value="1"/>
</dbReference>
<dbReference type="GO" id="GO:0030674">
    <property type="term" value="F:protein-macromolecule adaptor activity"/>
    <property type="evidence" value="ECO:0007669"/>
    <property type="project" value="EnsemblFungi"/>
</dbReference>
<dbReference type="InterPro" id="IPR036743">
    <property type="entry name" value="ARPC5_sf"/>
</dbReference>
<dbReference type="GO" id="GO:0003729">
    <property type="term" value="F:mRNA binding"/>
    <property type="evidence" value="ECO:0007669"/>
    <property type="project" value="EnsemblFungi"/>
</dbReference>
<dbReference type="KEGG" id="aalt:CC77DRAFT_950518"/>
<evidence type="ECO:0000313" key="9">
    <source>
        <dbReference type="Proteomes" id="UP000291422"/>
    </source>
</evidence>
<keyword evidence="3" id="KW-0963">Cytoplasm</keyword>
<dbReference type="FunFam" id="1.25.40.190:FF:000005">
    <property type="entry name" value="Actin-related protein 2/3 complex subunit 5"/>
    <property type="match status" value="1"/>
</dbReference>
<organism evidence="6 8">
    <name type="scientific">Alternaria alternata</name>
    <name type="common">Alternaria rot fungus</name>
    <name type="synonym">Torula alternata</name>
    <dbReference type="NCBI Taxonomy" id="5599"/>
    <lineage>
        <taxon>Eukaryota</taxon>
        <taxon>Fungi</taxon>
        <taxon>Dikarya</taxon>
        <taxon>Ascomycota</taxon>
        <taxon>Pezizomycotina</taxon>
        <taxon>Dothideomycetes</taxon>
        <taxon>Pleosporomycetidae</taxon>
        <taxon>Pleosporales</taxon>
        <taxon>Pleosporineae</taxon>
        <taxon>Pleosporaceae</taxon>
        <taxon>Alternaria</taxon>
        <taxon>Alternaria sect. Alternaria</taxon>
        <taxon>Alternaria alternata complex</taxon>
    </lineage>
</organism>
<dbReference type="PIRSF" id="PIRSF039096">
    <property type="entry name" value="p16-ARC"/>
    <property type="match status" value="1"/>
</dbReference>
<reference evidence="6 8" key="1">
    <citation type="submission" date="2016-05" db="EMBL/GenBank/DDBJ databases">
        <title>Comparative analysis of secretome profiles of manganese(II)-oxidizing ascomycete fungi.</title>
        <authorList>
            <consortium name="DOE Joint Genome Institute"/>
            <person name="Zeiner C.A."/>
            <person name="Purvine S.O."/>
            <person name="Zink E.M."/>
            <person name="Wu S."/>
            <person name="Pasa-Tolic L."/>
            <person name="Chaput D.L."/>
            <person name="Haridas S."/>
            <person name="Grigoriev I.V."/>
            <person name="Santelli C.M."/>
            <person name="Hansel C.M."/>
        </authorList>
    </citation>
    <scope>NUCLEOTIDE SEQUENCE [LARGE SCALE GENOMIC DNA]</scope>
    <source>
        <strain evidence="6 8">SRC1lrK2f</strain>
    </source>
</reference>
<dbReference type="GO" id="GO:0044396">
    <property type="term" value="P:actin cortical patch organization"/>
    <property type="evidence" value="ECO:0007669"/>
    <property type="project" value="EnsemblFungi"/>
</dbReference>
<dbReference type="OMA" id="LWHEKAF"/>
<evidence type="ECO:0000256" key="5">
    <source>
        <dbReference type="RuleBase" id="RU004301"/>
    </source>
</evidence>
<proteinExistence type="inferred from homology"/>
<dbReference type="Gene3D" id="1.25.40.190">
    <property type="entry name" value="Actin-related protein 2/3 complex subunit 5"/>
    <property type="match status" value="1"/>
</dbReference>
<dbReference type="PANTHER" id="PTHR12644">
    <property type="entry name" value="ARP2/3 COMPLEX 16 KD SUBUNIT P16-ARC"/>
    <property type="match status" value="1"/>
</dbReference>
<dbReference type="GeneID" id="29120918"/>
<dbReference type="GO" id="GO:0000001">
    <property type="term" value="P:mitochondrion inheritance"/>
    <property type="evidence" value="ECO:0007669"/>
    <property type="project" value="EnsemblFungi"/>
</dbReference>
<comment type="subcellular location">
    <subcellularLocation>
        <location evidence="1">Cytoplasm</location>
        <location evidence="1">Cytoskeleton</location>
    </subcellularLocation>
</comment>
<sequence>MANINWRTINIDALDPDSPANFDLSSLTPAVQPVSTADVQNNAQQLRQLLRGGDNEGALLGALENPPYGADDKGKEAHLATVIEILQSIRASDMSPMLSRIYGAPGGTEALDVLMKYIYKGMAHATPATTKRDITPQPTGFSQVHTRGGGEGGGQAMSVLLSWHEKLVEIAGPGSISRVMSDRRTV</sequence>
<comment type="similarity">
    <text evidence="2 5">Belongs to the ARPC5 family.</text>
</comment>
<dbReference type="AlphaFoldDB" id="A0A177D1T3"/>
<evidence type="ECO:0000256" key="3">
    <source>
        <dbReference type="ARBA" id="ARBA00022490"/>
    </source>
</evidence>
<accession>A0A177D1T3</accession>
<evidence type="ECO:0000313" key="6">
    <source>
        <dbReference type="EMBL" id="OAG13625.1"/>
    </source>
</evidence>
<comment type="function">
    <text evidence="5">Functions as component of the Arp2/3 complex which is involved in regulation of actin polymerization and together with an activating nucleation-promoting factor (NPF) mediates the formation of branched actin networks. Arp2/3 complex plays a critical role in the control of cell morphogenesis via the modulation of cell polarity development.</text>
</comment>
<evidence type="ECO:0000313" key="8">
    <source>
        <dbReference type="Proteomes" id="UP000077248"/>
    </source>
</evidence>
<protein>
    <recommendedName>
        <fullName evidence="5">Actin-related protein 2/3 complex subunit 5</fullName>
    </recommendedName>
</protein>
<reference evidence="9" key="2">
    <citation type="journal article" date="2019" name="bioRxiv">
        <title>Genomics, evolutionary history and diagnostics of the Alternaria alternata species group including apple and Asian pear pathotypes.</title>
        <authorList>
            <person name="Armitage A.D."/>
            <person name="Cockerton H.M."/>
            <person name="Sreenivasaprasad S."/>
            <person name="Woodhall J.W."/>
            <person name="Lane C.R."/>
            <person name="Harrison R.J."/>
            <person name="Clarkson J.P."/>
        </authorList>
    </citation>
    <scope>NUCLEOTIDE SEQUENCE [LARGE SCALE GENOMIC DNA]</scope>
    <source>
        <strain evidence="9">FERA 1177</strain>
    </source>
</reference>
<dbReference type="GO" id="GO:0030833">
    <property type="term" value="P:regulation of actin filament polymerization"/>
    <property type="evidence" value="ECO:0007669"/>
    <property type="project" value="InterPro"/>
</dbReference>
<evidence type="ECO:0000256" key="2">
    <source>
        <dbReference type="ARBA" id="ARBA00006084"/>
    </source>
</evidence>
<dbReference type="VEuPathDB" id="FungiDB:CC77DRAFT_950518"/>
<keyword evidence="8" id="KW-1185">Reference proteome</keyword>
<dbReference type="GO" id="GO:0034314">
    <property type="term" value="P:Arp2/3 complex-mediated actin nucleation"/>
    <property type="evidence" value="ECO:0007669"/>
    <property type="project" value="InterPro"/>
</dbReference>
<dbReference type="GO" id="GO:0005885">
    <property type="term" value="C:Arp2/3 protein complex"/>
    <property type="evidence" value="ECO:0007669"/>
    <property type="project" value="EnsemblFungi"/>
</dbReference>
<dbReference type="Proteomes" id="UP000077248">
    <property type="component" value="Unassembled WGS sequence"/>
</dbReference>
<reference evidence="7" key="3">
    <citation type="journal article" date="2019" name="J. ISSAAS">
        <title>Genomics, evolutionary history and diagnostics of the Alternaria alternata species group including apple and Asian pear pathotypes.</title>
        <authorList>
            <person name="Armitage A.D."/>
            <person name="Cockerton H.M."/>
            <person name="Sreenivasaprasad S."/>
            <person name="Woodhall J."/>
            <person name="Lane C."/>
            <person name="Harrison R.J."/>
            <person name="Clarkson J.P."/>
        </authorList>
    </citation>
    <scope>NUCLEOTIDE SEQUENCE</scope>
    <source>
        <strain evidence="7">FERA 1177</strain>
    </source>
</reference>
<dbReference type="Proteomes" id="UP000291422">
    <property type="component" value="Unassembled WGS sequence"/>
</dbReference>
<evidence type="ECO:0000256" key="4">
    <source>
        <dbReference type="ARBA" id="ARBA00023212"/>
    </source>
</evidence>
<dbReference type="RefSeq" id="XP_018379046.1">
    <property type="nucleotide sequence ID" value="XM_018535324.1"/>
</dbReference>
<dbReference type="InterPro" id="IPR006789">
    <property type="entry name" value="ARPC5"/>
</dbReference>
<dbReference type="SUPFAM" id="SSF69103">
    <property type="entry name" value="Arp2/3 complex 16 kDa subunit ARPC5"/>
    <property type="match status" value="1"/>
</dbReference>